<dbReference type="EMBL" id="JAEFBK010000010">
    <property type="protein sequence ID" value="KAG7559993.1"/>
    <property type="molecule type" value="Genomic_DNA"/>
</dbReference>
<evidence type="ECO:0000313" key="4">
    <source>
        <dbReference type="Proteomes" id="UP000694240"/>
    </source>
</evidence>
<keyword evidence="4" id="KW-1185">Reference proteome</keyword>
<dbReference type="InterPro" id="IPR010800">
    <property type="entry name" value="GRP"/>
</dbReference>
<evidence type="ECO:0000256" key="1">
    <source>
        <dbReference type="SAM" id="MobiDB-lite"/>
    </source>
</evidence>
<evidence type="ECO:0000256" key="2">
    <source>
        <dbReference type="SAM" id="SignalP"/>
    </source>
</evidence>
<gene>
    <name evidence="3" type="ORF">ISN45_Aa05g015580</name>
</gene>
<dbReference type="PANTHER" id="PTHR37389:SF40">
    <property type="entry name" value="NODULIN-24"/>
    <property type="match status" value="1"/>
</dbReference>
<name>A0A8T1ZMT1_9BRAS</name>
<feature type="compositionally biased region" description="Gly residues" evidence="1">
    <location>
        <begin position="44"/>
        <end position="54"/>
    </location>
</feature>
<feature type="chain" id="PRO_5035810128" evidence="2">
    <location>
        <begin position="25"/>
        <end position="103"/>
    </location>
</feature>
<sequence length="103" mass="10741">MASKVMVLLGLFAVLLVISEMAAASASKSGTVKSEETVKPDHQYGGGYRSQGYNGGVDINGGGDIGGAPERRKCRNGCCYRSSRSCLRCCSYAGEAVQTQPGN</sequence>
<dbReference type="PANTHER" id="PTHR37389">
    <property type="entry name" value="NODULIN-24"/>
    <property type="match status" value="1"/>
</dbReference>
<dbReference type="Pfam" id="PF07172">
    <property type="entry name" value="GRP"/>
    <property type="match status" value="1"/>
</dbReference>
<feature type="signal peptide" evidence="2">
    <location>
        <begin position="1"/>
        <end position="24"/>
    </location>
</feature>
<protein>
    <submittedName>
        <fullName evidence="3">Glycine rich protein</fullName>
    </submittedName>
</protein>
<feature type="region of interest" description="Disordered" evidence="1">
    <location>
        <begin position="25"/>
        <end position="54"/>
    </location>
</feature>
<accession>A0A8T1ZMT1</accession>
<reference evidence="3 4" key="1">
    <citation type="submission" date="2020-12" db="EMBL/GenBank/DDBJ databases">
        <title>Concerted genomic and epigenomic changes stabilize Arabidopsis allopolyploids.</title>
        <authorList>
            <person name="Chen Z."/>
        </authorList>
    </citation>
    <scope>NUCLEOTIDE SEQUENCE [LARGE SCALE GENOMIC DNA]</scope>
    <source>
        <strain evidence="3">Allo738</strain>
        <tissue evidence="3">Leaf</tissue>
    </source>
</reference>
<evidence type="ECO:0000313" key="3">
    <source>
        <dbReference type="EMBL" id="KAG7559993.1"/>
    </source>
</evidence>
<dbReference type="AlphaFoldDB" id="A0A8T1ZMT1"/>
<comment type="caution">
    <text evidence="3">The sequence shown here is derived from an EMBL/GenBank/DDBJ whole genome shotgun (WGS) entry which is preliminary data.</text>
</comment>
<dbReference type="Proteomes" id="UP000694240">
    <property type="component" value="Chromosome 10"/>
</dbReference>
<organism evidence="3 4">
    <name type="scientific">Arabidopsis thaliana x Arabidopsis arenosa</name>
    <dbReference type="NCBI Taxonomy" id="1240361"/>
    <lineage>
        <taxon>Eukaryota</taxon>
        <taxon>Viridiplantae</taxon>
        <taxon>Streptophyta</taxon>
        <taxon>Embryophyta</taxon>
        <taxon>Tracheophyta</taxon>
        <taxon>Spermatophyta</taxon>
        <taxon>Magnoliopsida</taxon>
        <taxon>eudicotyledons</taxon>
        <taxon>Gunneridae</taxon>
        <taxon>Pentapetalae</taxon>
        <taxon>rosids</taxon>
        <taxon>malvids</taxon>
        <taxon>Brassicales</taxon>
        <taxon>Brassicaceae</taxon>
        <taxon>Camelineae</taxon>
        <taxon>Arabidopsis</taxon>
    </lineage>
</organism>
<keyword evidence="2" id="KW-0732">Signal</keyword>
<feature type="compositionally biased region" description="Basic and acidic residues" evidence="1">
    <location>
        <begin position="33"/>
        <end position="42"/>
    </location>
</feature>
<proteinExistence type="predicted"/>